<keyword evidence="2" id="KW-0472">Membrane</keyword>
<keyword evidence="2" id="KW-0812">Transmembrane</keyword>
<dbReference type="RefSeq" id="WP_195172934.1">
    <property type="nucleotide sequence ID" value="NZ_CP062983.1"/>
</dbReference>
<evidence type="ECO:0000256" key="1">
    <source>
        <dbReference type="SAM" id="MobiDB-lite"/>
    </source>
</evidence>
<evidence type="ECO:0000313" key="3">
    <source>
        <dbReference type="EMBL" id="QPC84871.1"/>
    </source>
</evidence>
<accession>A0A7S8IGK1</accession>
<keyword evidence="2" id="KW-1133">Transmembrane helix</keyword>
<feature type="region of interest" description="Disordered" evidence="1">
    <location>
        <begin position="1"/>
        <end position="35"/>
    </location>
</feature>
<dbReference type="KEGG" id="pmet:G4Y79_11020"/>
<evidence type="ECO:0000256" key="2">
    <source>
        <dbReference type="SAM" id="Phobius"/>
    </source>
</evidence>
<protein>
    <recommendedName>
        <fullName evidence="5">GH18 domain-containing protein</fullName>
    </recommendedName>
</protein>
<proteinExistence type="predicted"/>
<keyword evidence="4" id="KW-1185">Reference proteome</keyword>
<dbReference type="EMBL" id="CP062983">
    <property type="protein sequence ID" value="QPC84871.1"/>
    <property type="molecule type" value="Genomic_DNA"/>
</dbReference>
<feature type="compositionally biased region" description="Basic residues" evidence="1">
    <location>
        <begin position="10"/>
        <end position="19"/>
    </location>
</feature>
<dbReference type="Proteomes" id="UP000594468">
    <property type="component" value="Chromosome"/>
</dbReference>
<dbReference type="Gene3D" id="3.20.20.80">
    <property type="entry name" value="Glycosidases"/>
    <property type="match status" value="1"/>
</dbReference>
<gene>
    <name evidence="3" type="ORF">G4Y79_11020</name>
</gene>
<dbReference type="InterPro" id="IPR017853">
    <property type="entry name" value="GH"/>
</dbReference>
<reference evidence="3 4" key="1">
    <citation type="submission" date="2020-02" db="EMBL/GenBank/DDBJ databases">
        <authorList>
            <person name="Zheng R.K."/>
            <person name="Sun C.M."/>
        </authorList>
    </citation>
    <scope>NUCLEOTIDE SEQUENCE [LARGE SCALE GENOMIC DNA]</scope>
    <source>
        <strain evidence="4">rifampicinis</strain>
    </source>
</reference>
<evidence type="ECO:0008006" key="5">
    <source>
        <dbReference type="Google" id="ProtNLM"/>
    </source>
</evidence>
<sequence length="389" mass="42982">MSKARERIEKRRARQHAVNRRLSTVDQTKPPQTGTITKVGTQITERISALGSVPRNRLLLLIPAVGVVLLVIAALGVLKPEDDSALGNAYWLTRAWTYQPQDEASINDLVNRLKEHRIDQLYIYLSSLKTDGTWAGEPGLRDRYSEVEPNVNAFIEQLDAAYPEADLYGWIEVVATTPSGYRLSDPQLHTTVAEFSGRAMRSLGIDGVLLDVKPVFTDNDDLTVLLRAIRAEIGLDNILAVVAAPDLTPSDAGITVAEQIAPDTMWSTEYKQRIALQADRMIVTAYNSYLTDPVDYINWVTHQVQAYTEALTLIDGGAQVLISIPSYADMTPAHASDIESIAAALDGVNHAIPQMTDSEIAKLQGVAIYSDDPLSNAEWQAYDQRWPRD</sequence>
<dbReference type="AlphaFoldDB" id="A0A7S8IGK1"/>
<feature type="compositionally biased region" description="Polar residues" evidence="1">
    <location>
        <begin position="21"/>
        <end position="35"/>
    </location>
</feature>
<dbReference type="SUPFAM" id="SSF51445">
    <property type="entry name" value="(Trans)glycosidases"/>
    <property type="match status" value="1"/>
</dbReference>
<name>A0A7S8IGK1_9CHLR</name>
<feature type="transmembrane region" description="Helical" evidence="2">
    <location>
        <begin position="58"/>
        <end position="78"/>
    </location>
</feature>
<organism evidence="3 4">
    <name type="scientific">Phototrophicus methaneseepsis</name>
    <dbReference type="NCBI Taxonomy" id="2710758"/>
    <lineage>
        <taxon>Bacteria</taxon>
        <taxon>Bacillati</taxon>
        <taxon>Chloroflexota</taxon>
        <taxon>Candidatus Thermofontia</taxon>
        <taxon>Phototrophicales</taxon>
        <taxon>Phototrophicaceae</taxon>
        <taxon>Phototrophicus</taxon>
    </lineage>
</organism>
<evidence type="ECO:0000313" key="4">
    <source>
        <dbReference type="Proteomes" id="UP000594468"/>
    </source>
</evidence>